<dbReference type="GO" id="GO:0008834">
    <property type="term" value="F:ditrans,polycis-undecaprenyl-diphosphate synthase [(2E,6E)-farnesyl-diphosphate specific] activity"/>
    <property type="evidence" value="ECO:0007669"/>
    <property type="project" value="TreeGrafter"/>
</dbReference>
<dbReference type="Gene3D" id="3.40.1180.10">
    <property type="entry name" value="Decaprenyl diphosphate synthase-like"/>
    <property type="match status" value="1"/>
</dbReference>
<keyword evidence="2" id="KW-0460">Magnesium</keyword>
<proteinExistence type="inferred from homology"/>
<feature type="binding site" evidence="2">
    <location>
        <position position="75"/>
    </location>
    <ligand>
        <name>substrate</name>
    </ligand>
</feature>
<feature type="active site" description="Proton acceptor" evidence="2">
    <location>
        <position position="72"/>
    </location>
</feature>
<dbReference type="SUPFAM" id="SSF64005">
    <property type="entry name" value="Undecaprenyl diphosphate synthase"/>
    <property type="match status" value="1"/>
</dbReference>
<feature type="binding site" evidence="2">
    <location>
        <position position="41"/>
    </location>
    <ligand>
        <name>substrate</name>
    </ligand>
</feature>
<dbReference type="GO" id="GO:0030145">
    <property type="term" value="F:manganese ion binding"/>
    <property type="evidence" value="ECO:0007669"/>
    <property type="project" value="TreeGrafter"/>
</dbReference>
<dbReference type="HAMAP" id="MF_01139">
    <property type="entry name" value="ISPT"/>
    <property type="match status" value="1"/>
</dbReference>
<dbReference type="GO" id="GO:0005829">
    <property type="term" value="C:cytosol"/>
    <property type="evidence" value="ECO:0007669"/>
    <property type="project" value="TreeGrafter"/>
</dbReference>
<feature type="active site" evidence="2">
    <location>
        <position position="24"/>
    </location>
</feature>
<feature type="binding site" evidence="2">
    <location>
        <begin position="198"/>
        <end position="200"/>
    </location>
    <ligand>
        <name>substrate</name>
    </ligand>
</feature>
<evidence type="ECO:0000256" key="1">
    <source>
        <dbReference type="ARBA" id="ARBA00022679"/>
    </source>
</evidence>
<organism evidence="3 4">
    <name type="scientific">candidate division TA06 bacterium</name>
    <dbReference type="NCBI Taxonomy" id="2250710"/>
    <lineage>
        <taxon>Bacteria</taxon>
        <taxon>Bacteria division TA06</taxon>
    </lineage>
</organism>
<feature type="binding site" evidence="2">
    <location>
        <position position="37"/>
    </location>
    <ligand>
        <name>substrate</name>
    </ligand>
</feature>
<dbReference type="CDD" id="cd00475">
    <property type="entry name" value="Cis_IPPS"/>
    <property type="match status" value="1"/>
</dbReference>
<feature type="binding site" evidence="2">
    <location>
        <position position="24"/>
    </location>
    <ligand>
        <name>Mg(2+)</name>
        <dbReference type="ChEBI" id="CHEBI:18420"/>
    </ligand>
</feature>
<dbReference type="PROSITE" id="PS01066">
    <property type="entry name" value="UPP_SYNTHASE"/>
    <property type="match status" value="1"/>
</dbReference>
<evidence type="ECO:0000313" key="4">
    <source>
        <dbReference type="Proteomes" id="UP000736328"/>
    </source>
</evidence>
<gene>
    <name evidence="3" type="ORF">HY768_00165</name>
</gene>
<dbReference type="AlphaFoldDB" id="A0A933I974"/>
<comment type="similarity">
    <text evidence="2">Belongs to the UPP synthase family.</text>
</comment>
<dbReference type="PANTHER" id="PTHR10291">
    <property type="entry name" value="DEHYDRODOLICHYL DIPHOSPHATE SYNTHASE FAMILY MEMBER"/>
    <property type="match status" value="1"/>
</dbReference>
<dbReference type="InterPro" id="IPR018520">
    <property type="entry name" value="UPP_synth-like_CS"/>
</dbReference>
<feature type="binding site" evidence="2">
    <location>
        <position position="29"/>
    </location>
    <ligand>
        <name>substrate</name>
    </ligand>
</feature>
<comment type="caution">
    <text evidence="3">The sequence shown here is derived from an EMBL/GenBank/DDBJ whole genome shotgun (WGS) entry which is preliminary data.</text>
</comment>
<dbReference type="Pfam" id="PF01255">
    <property type="entry name" value="Prenyltransf"/>
    <property type="match status" value="1"/>
</dbReference>
<keyword evidence="1 2" id="KW-0808">Transferase</keyword>
<dbReference type="NCBIfam" id="TIGR00055">
    <property type="entry name" value="uppS"/>
    <property type="match status" value="1"/>
</dbReference>
<dbReference type="EC" id="2.5.1.-" evidence="2"/>
<feature type="binding site" evidence="2">
    <location>
        <position position="73"/>
    </location>
    <ligand>
        <name>substrate</name>
    </ligand>
</feature>
<feature type="binding site" evidence="2">
    <location>
        <position position="211"/>
    </location>
    <ligand>
        <name>Mg(2+)</name>
        <dbReference type="ChEBI" id="CHEBI:18420"/>
    </ligand>
</feature>
<sequence length="244" mass="27898">MKISIAGTTHQLKRLPAHLAVIMDGNGRWAKKRGLPRLAGHRAGMKSVKTIVNASGEIGIKYLTLYAFSVENWLRSKPEVSGLMKILREYLIKEVDELDAKGVKIIATGRTADLEDNARRILEESITRTKDNKGLALNLALSYGGRAEMVDAFKKMSHDLFAHKIQADRIDEKLIQQYLYHPEVPDPDLIIRTSGESRLSNFLIWQAAYAEYYFTEALWPDFGEDDLYRALVEYQQRERRFGRV</sequence>
<dbReference type="GO" id="GO:0000287">
    <property type="term" value="F:magnesium ion binding"/>
    <property type="evidence" value="ECO:0007669"/>
    <property type="project" value="UniProtKB-UniRule"/>
</dbReference>
<dbReference type="EMBL" id="JACQXR010000003">
    <property type="protein sequence ID" value="MBI4725637.1"/>
    <property type="molecule type" value="Genomic_DNA"/>
</dbReference>
<name>A0A933I974_UNCT6</name>
<evidence type="ECO:0000256" key="2">
    <source>
        <dbReference type="HAMAP-Rule" id="MF_01139"/>
    </source>
</evidence>
<feature type="binding site" evidence="2">
    <location>
        <begin position="25"/>
        <end position="28"/>
    </location>
    <ligand>
        <name>substrate</name>
    </ligand>
</feature>
<comment type="function">
    <text evidence="2">Catalyzes the condensation of isopentenyl diphosphate (IPP) with allylic pyrophosphates generating different type of terpenoids.</text>
</comment>
<dbReference type="InterPro" id="IPR036424">
    <property type="entry name" value="UPP_synth-like_sf"/>
</dbReference>
<feature type="binding site" evidence="2">
    <location>
        <begin position="69"/>
        <end position="71"/>
    </location>
    <ligand>
        <name>substrate</name>
    </ligand>
</feature>
<dbReference type="InterPro" id="IPR001441">
    <property type="entry name" value="UPP_synth-like"/>
</dbReference>
<feature type="binding site" evidence="2">
    <location>
        <position position="192"/>
    </location>
    <ligand>
        <name>substrate</name>
    </ligand>
</feature>
<dbReference type="FunFam" id="3.40.1180.10:FF:000001">
    <property type="entry name" value="(2E,6E)-farnesyl-diphosphate-specific ditrans,polycis-undecaprenyl-diphosphate synthase"/>
    <property type="match status" value="1"/>
</dbReference>
<reference evidence="3" key="1">
    <citation type="submission" date="2020-07" db="EMBL/GenBank/DDBJ databases">
        <title>Huge and variable diversity of episymbiotic CPR bacteria and DPANN archaea in groundwater ecosystems.</title>
        <authorList>
            <person name="He C.Y."/>
            <person name="Keren R."/>
            <person name="Whittaker M."/>
            <person name="Farag I.F."/>
            <person name="Doudna J."/>
            <person name="Cate J.H.D."/>
            <person name="Banfield J.F."/>
        </authorList>
    </citation>
    <scope>NUCLEOTIDE SEQUENCE</scope>
    <source>
        <strain evidence="3">NC_groundwater_1520_Pr4_B-0.1um_53_5</strain>
    </source>
</reference>
<accession>A0A933I974</accession>
<keyword evidence="2" id="KW-0479">Metal-binding</keyword>
<dbReference type="GO" id="GO:0016094">
    <property type="term" value="P:polyprenol biosynthetic process"/>
    <property type="evidence" value="ECO:0007669"/>
    <property type="project" value="TreeGrafter"/>
</dbReference>
<comment type="subunit">
    <text evidence="2">Homodimer.</text>
</comment>
<dbReference type="Proteomes" id="UP000736328">
    <property type="component" value="Unassembled WGS sequence"/>
</dbReference>
<evidence type="ECO:0000313" key="3">
    <source>
        <dbReference type="EMBL" id="MBI4725637.1"/>
    </source>
</evidence>
<dbReference type="PANTHER" id="PTHR10291:SF0">
    <property type="entry name" value="DEHYDRODOLICHYL DIPHOSPHATE SYNTHASE 2"/>
    <property type="match status" value="1"/>
</dbReference>
<protein>
    <recommendedName>
        <fullName evidence="2">Isoprenyl transferase</fullName>
        <ecNumber evidence="2">2.5.1.-</ecNumber>
    </recommendedName>
</protein>
<dbReference type="NCBIfam" id="NF011405">
    <property type="entry name" value="PRK14830.1"/>
    <property type="match status" value="1"/>
</dbReference>
<comment type="cofactor">
    <cofactor evidence="2">
        <name>Mg(2+)</name>
        <dbReference type="ChEBI" id="CHEBI:18420"/>
    </cofactor>
    <text evidence="2">Binds 2 magnesium ions per subunit.</text>
</comment>